<organism evidence="1">
    <name type="scientific">Rhizophora mucronata</name>
    <name type="common">Asiatic mangrove</name>
    <dbReference type="NCBI Taxonomy" id="61149"/>
    <lineage>
        <taxon>Eukaryota</taxon>
        <taxon>Viridiplantae</taxon>
        <taxon>Streptophyta</taxon>
        <taxon>Embryophyta</taxon>
        <taxon>Tracheophyta</taxon>
        <taxon>Spermatophyta</taxon>
        <taxon>Magnoliopsida</taxon>
        <taxon>eudicotyledons</taxon>
        <taxon>Gunneridae</taxon>
        <taxon>Pentapetalae</taxon>
        <taxon>rosids</taxon>
        <taxon>fabids</taxon>
        <taxon>Malpighiales</taxon>
        <taxon>Rhizophoraceae</taxon>
        <taxon>Rhizophora</taxon>
    </lineage>
</organism>
<reference evidence="1" key="1">
    <citation type="submission" date="2018-02" db="EMBL/GenBank/DDBJ databases">
        <title>Rhizophora mucronata_Transcriptome.</title>
        <authorList>
            <person name="Meera S.P."/>
            <person name="Sreeshan A."/>
            <person name="Augustine A."/>
        </authorList>
    </citation>
    <scope>NUCLEOTIDE SEQUENCE</scope>
    <source>
        <tissue evidence="1">Leaf</tissue>
    </source>
</reference>
<proteinExistence type="predicted"/>
<name>A0A2P2PF87_RHIMU</name>
<protein>
    <submittedName>
        <fullName evidence="1">Uncharacterized protein</fullName>
    </submittedName>
</protein>
<dbReference type="AlphaFoldDB" id="A0A2P2PF87"/>
<sequence>MLKETICMVEFFMLDLIFFNFQQF</sequence>
<dbReference type="EMBL" id="GGEC01072906">
    <property type="protein sequence ID" value="MBX53390.1"/>
    <property type="molecule type" value="Transcribed_RNA"/>
</dbReference>
<accession>A0A2P2PF87</accession>
<evidence type="ECO:0000313" key="1">
    <source>
        <dbReference type="EMBL" id="MBX53390.1"/>
    </source>
</evidence>